<comment type="caution">
    <text evidence="1">The sequence shown here is derived from an EMBL/GenBank/DDBJ whole genome shotgun (WGS) entry which is preliminary data.</text>
</comment>
<dbReference type="Proteomes" id="UP000578077">
    <property type="component" value="Unassembled WGS sequence"/>
</dbReference>
<dbReference type="AlphaFoldDB" id="A0A841EK88"/>
<dbReference type="EMBL" id="JACHLY010000001">
    <property type="protein sequence ID" value="MBB5999831.1"/>
    <property type="molecule type" value="Genomic_DNA"/>
</dbReference>
<sequence length="181" mass="18815">MTDRSTSPGRRIRRPASAAGPAAAAAACAGAVAVLLATAPDGAGTGPVEDRALSGPERIACAQVIVEGDVTSVRPGGRPHTVTLELAATDWIVPASGEGKARLTVPDPAYGDLDGAVEAGTRVLVWASRRPAEAATVRRGADIAEYRASLRQDMPRSRETACPDWWRDHLDDLAADTAARQ</sequence>
<gene>
    <name evidence="1" type="ORF">HNR25_003582</name>
</gene>
<protein>
    <submittedName>
        <fullName evidence="1">Uncharacterized protein</fullName>
    </submittedName>
</protein>
<proteinExistence type="predicted"/>
<organism evidence="1 2">
    <name type="scientific">Streptomonospora salina</name>
    <dbReference type="NCBI Taxonomy" id="104205"/>
    <lineage>
        <taxon>Bacteria</taxon>
        <taxon>Bacillati</taxon>
        <taxon>Actinomycetota</taxon>
        <taxon>Actinomycetes</taxon>
        <taxon>Streptosporangiales</taxon>
        <taxon>Nocardiopsidaceae</taxon>
        <taxon>Streptomonospora</taxon>
    </lineage>
</organism>
<name>A0A841EK88_9ACTN</name>
<dbReference type="RefSeq" id="WP_184636940.1">
    <property type="nucleotide sequence ID" value="NZ_BAABKT010000040.1"/>
</dbReference>
<reference evidence="1 2" key="1">
    <citation type="submission" date="2020-08" db="EMBL/GenBank/DDBJ databases">
        <title>Sequencing the genomes of 1000 actinobacteria strains.</title>
        <authorList>
            <person name="Klenk H.-P."/>
        </authorList>
    </citation>
    <scope>NUCLEOTIDE SEQUENCE [LARGE SCALE GENOMIC DNA]</scope>
    <source>
        <strain evidence="1 2">DSM 44593</strain>
    </source>
</reference>
<keyword evidence="2" id="KW-1185">Reference proteome</keyword>
<evidence type="ECO:0000313" key="1">
    <source>
        <dbReference type="EMBL" id="MBB5999831.1"/>
    </source>
</evidence>
<dbReference type="PROSITE" id="PS51257">
    <property type="entry name" value="PROKAR_LIPOPROTEIN"/>
    <property type="match status" value="1"/>
</dbReference>
<accession>A0A841EK88</accession>
<evidence type="ECO:0000313" key="2">
    <source>
        <dbReference type="Proteomes" id="UP000578077"/>
    </source>
</evidence>